<dbReference type="OrthoDB" id="992377at2759"/>
<keyword evidence="1" id="KW-1133">Transmembrane helix</keyword>
<dbReference type="InterPro" id="IPR035979">
    <property type="entry name" value="RBD_domain_sf"/>
</dbReference>
<comment type="caution">
    <text evidence="3">The sequence shown here is derived from an EMBL/GenBank/DDBJ whole genome shotgun (WGS) entry which is preliminary data.</text>
</comment>
<keyword evidence="1" id="KW-0812">Transmembrane</keyword>
<name>A0A7J9D6G4_GOSGO</name>
<dbReference type="InterPro" id="IPR052929">
    <property type="entry name" value="RNase_H-like_EbsB-rel"/>
</dbReference>
<dbReference type="Proteomes" id="UP000593579">
    <property type="component" value="Unassembled WGS sequence"/>
</dbReference>
<dbReference type="AlphaFoldDB" id="A0A7J9D6G4"/>
<reference evidence="3 4" key="1">
    <citation type="journal article" date="2019" name="Genome Biol. Evol.">
        <title>Insights into the evolution of the New World diploid cottons (Gossypium, subgenus Houzingenia) based on genome sequencing.</title>
        <authorList>
            <person name="Grover C.E."/>
            <person name="Arick M.A. 2nd"/>
            <person name="Thrash A."/>
            <person name="Conover J.L."/>
            <person name="Sanders W.S."/>
            <person name="Peterson D.G."/>
            <person name="Frelichowski J.E."/>
            <person name="Scheffler J.A."/>
            <person name="Scheffler B.E."/>
            <person name="Wendel J.F."/>
        </authorList>
    </citation>
    <scope>NUCLEOTIDE SEQUENCE [LARGE SCALE GENOMIC DNA]</scope>
    <source>
        <strain evidence="3">5</strain>
        <tissue evidence="3">Leaf</tissue>
    </source>
</reference>
<dbReference type="EMBL" id="JABEZY010274266">
    <property type="protein sequence ID" value="MBA0756333.1"/>
    <property type="molecule type" value="Genomic_DNA"/>
</dbReference>
<dbReference type="SUPFAM" id="SSF54928">
    <property type="entry name" value="RNA-binding domain, RBD"/>
    <property type="match status" value="1"/>
</dbReference>
<dbReference type="Pfam" id="PF00076">
    <property type="entry name" value="RRM_1"/>
    <property type="match status" value="1"/>
</dbReference>
<keyword evidence="1" id="KW-0472">Membrane</keyword>
<feature type="transmembrane region" description="Helical" evidence="1">
    <location>
        <begin position="81"/>
        <end position="97"/>
    </location>
</feature>
<evidence type="ECO:0000313" key="3">
    <source>
        <dbReference type="EMBL" id="MBA0756333.1"/>
    </source>
</evidence>
<protein>
    <recommendedName>
        <fullName evidence="2">RRM domain-containing protein</fullName>
    </recommendedName>
</protein>
<proteinExistence type="predicted"/>
<dbReference type="Gene3D" id="3.30.70.330">
    <property type="match status" value="1"/>
</dbReference>
<feature type="domain" description="RRM" evidence="2">
    <location>
        <begin position="27"/>
        <end position="60"/>
    </location>
</feature>
<dbReference type="GO" id="GO:0003723">
    <property type="term" value="F:RNA binding"/>
    <property type="evidence" value="ECO:0007669"/>
    <property type="project" value="InterPro"/>
</dbReference>
<evidence type="ECO:0000313" key="4">
    <source>
        <dbReference type="Proteomes" id="UP000593579"/>
    </source>
</evidence>
<gene>
    <name evidence="3" type="ORF">Gogos_020161</name>
</gene>
<evidence type="ECO:0000259" key="2">
    <source>
        <dbReference type="Pfam" id="PF00076"/>
    </source>
</evidence>
<dbReference type="PANTHER" id="PTHR47074">
    <property type="entry name" value="BNAC02G40300D PROTEIN"/>
    <property type="match status" value="1"/>
</dbReference>
<sequence length="304" mass="35124">MDTNGTRLPKHTIQKREKNITRVKRSMEDKRFGFVMFANLEDAQRAILRLDGFVILGKKVDGFEDFFSLCNKVKMVGIRKSFWLILISVACWTVWLARNGLVFESRRVSMENLIFQSKMRALLWIRSIYNEVILQDNFWWICLNKCRIDTIISNSVASFWRPPPHGWLKFNVCGVAKEDRVGYGGVLRDKEGVARALFSSSVVANDADMVETGAIKVVLEVFLAMNWKINDSLFIELGSLVVFSWCVNKVMRQWSLQVIFASIHKDMLKARNVVFSVADEKDNELASSLVITGFNRENMFKAWW</sequence>
<accession>A0A7J9D6G4</accession>
<keyword evidence="4" id="KW-1185">Reference proteome</keyword>
<dbReference type="PANTHER" id="PTHR47074:SF75">
    <property type="entry name" value="RNASE H TYPE-1 DOMAIN-CONTAINING PROTEIN"/>
    <property type="match status" value="1"/>
</dbReference>
<evidence type="ECO:0000256" key="1">
    <source>
        <dbReference type="SAM" id="Phobius"/>
    </source>
</evidence>
<dbReference type="InterPro" id="IPR000504">
    <property type="entry name" value="RRM_dom"/>
</dbReference>
<organism evidence="3 4">
    <name type="scientific">Gossypium gossypioides</name>
    <name type="common">Mexican cotton</name>
    <name type="synonym">Selera gossypioides</name>
    <dbReference type="NCBI Taxonomy" id="34282"/>
    <lineage>
        <taxon>Eukaryota</taxon>
        <taxon>Viridiplantae</taxon>
        <taxon>Streptophyta</taxon>
        <taxon>Embryophyta</taxon>
        <taxon>Tracheophyta</taxon>
        <taxon>Spermatophyta</taxon>
        <taxon>Magnoliopsida</taxon>
        <taxon>eudicotyledons</taxon>
        <taxon>Gunneridae</taxon>
        <taxon>Pentapetalae</taxon>
        <taxon>rosids</taxon>
        <taxon>malvids</taxon>
        <taxon>Malvales</taxon>
        <taxon>Malvaceae</taxon>
        <taxon>Malvoideae</taxon>
        <taxon>Gossypium</taxon>
    </lineage>
</organism>
<dbReference type="InterPro" id="IPR012677">
    <property type="entry name" value="Nucleotide-bd_a/b_plait_sf"/>
</dbReference>